<feature type="compositionally biased region" description="Pro residues" evidence="3">
    <location>
        <begin position="137"/>
        <end position="146"/>
    </location>
</feature>
<feature type="compositionally biased region" description="Basic and acidic residues" evidence="3">
    <location>
        <begin position="19"/>
        <end position="30"/>
    </location>
</feature>
<evidence type="ECO:0000256" key="3">
    <source>
        <dbReference type="SAM" id="MobiDB-lite"/>
    </source>
</evidence>
<feature type="region of interest" description="Disordered" evidence="3">
    <location>
        <begin position="1090"/>
        <end position="1133"/>
    </location>
</feature>
<feature type="compositionally biased region" description="Low complexity" evidence="3">
    <location>
        <begin position="547"/>
        <end position="564"/>
    </location>
</feature>
<feature type="region of interest" description="Disordered" evidence="3">
    <location>
        <begin position="546"/>
        <end position="583"/>
    </location>
</feature>
<proteinExistence type="predicted"/>
<dbReference type="GO" id="GO:0061499">
    <property type="term" value="C:outer plaque of mitotic spindle pole body"/>
    <property type="evidence" value="ECO:0007669"/>
    <property type="project" value="TreeGrafter"/>
</dbReference>
<evidence type="ECO:0000256" key="2">
    <source>
        <dbReference type="ARBA" id="ARBA00022737"/>
    </source>
</evidence>
<feature type="compositionally biased region" description="Polar residues" evidence="3">
    <location>
        <begin position="163"/>
        <end position="176"/>
    </location>
</feature>
<dbReference type="SMART" id="SM00365">
    <property type="entry name" value="LRR_SD22"/>
    <property type="match status" value="4"/>
</dbReference>
<dbReference type="PROSITE" id="PS51450">
    <property type="entry name" value="LRR"/>
    <property type="match status" value="4"/>
</dbReference>
<feature type="compositionally biased region" description="Low complexity" evidence="3">
    <location>
        <begin position="235"/>
        <end position="251"/>
    </location>
</feature>
<dbReference type="SUPFAM" id="SSF52058">
    <property type="entry name" value="L domain-like"/>
    <property type="match status" value="1"/>
</dbReference>
<accession>A0A517LG79</accession>
<feature type="region of interest" description="Disordered" evidence="3">
    <location>
        <begin position="637"/>
        <end position="657"/>
    </location>
</feature>
<reference evidence="4 5" key="1">
    <citation type="submission" date="2019-07" db="EMBL/GenBank/DDBJ databases">
        <title>Finished genome of Venturia effusa.</title>
        <authorList>
            <person name="Young C.A."/>
            <person name="Cox M.P."/>
            <person name="Ganley A.R.D."/>
            <person name="David W.J."/>
        </authorList>
    </citation>
    <scope>NUCLEOTIDE SEQUENCE [LARGE SCALE GENOMIC DNA]</scope>
    <source>
        <strain evidence="5">albino</strain>
    </source>
</reference>
<dbReference type="PANTHER" id="PTHR47566:SF1">
    <property type="entry name" value="PROTEIN NUD1"/>
    <property type="match status" value="1"/>
</dbReference>
<dbReference type="SMART" id="SM00369">
    <property type="entry name" value="LRR_TYP"/>
    <property type="match status" value="7"/>
</dbReference>
<organism evidence="4 5">
    <name type="scientific">Venturia effusa</name>
    <dbReference type="NCBI Taxonomy" id="50376"/>
    <lineage>
        <taxon>Eukaryota</taxon>
        <taxon>Fungi</taxon>
        <taxon>Dikarya</taxon>
        <taxon>Ascomycota</taxon>
        <taxon>Pezizomycotina</taxon>
        <taxon>Dothideomycetes</taxon>
        <taxon>Pleosporomycetidae</taxon>
        <taxon>Venturiales</taxon>
        <taxon>Venturiaceae</taxon>
        <taxon>Venturia</taxon>
    </lineage>
</organism>
<sequence length="1789" mass="198199">MDAWMDDLSEDWPSQPPSIRRDQHPIDKSHPHSSIPRPDGSTRRKSNLTERPGNRGTMEPGSGTGRSSRRGLARRSLSAESNQSVVQHGTTARKSLSASPPKLRNTPEWRRRLLGGDMAYGEQKDLFSDMGIQSIFKPPPAAPAQPPEKERSRGLSFLKSLDTIPSSPPTWNQHNPQSRRARVSSGPEHNLHAVYESDEESARGKSSSRQELEDGRREYRAMRHQPSFRRNPRISQGASSLASRPSSSGSVRLHRVSRSASQGASFQSEGNASGSDFSPVFISKHNTSDGQVGYAALDLSKSQLQEHLRDLAESQASQQSNDTTRHVESSHVDESSLARLESENLPEDLPVGTPDIADVGEFVSIKRGGYSDEGSFRRRPLSPSPLRRPVSASTVESSEGRALAFDRSAMDRLAVPPTAPTPPTMPQTPKHLRDEQSLSPGKTKPASPLKLFGNHDTFTSNKLQRRLSQLEDSVQIQIQGSSNPGSQFPSRRNTQSRLPSVEEKSFQSVAEPGLISRHSSIEGYFGQGELDHHNFPEDTFHAGYQDQSEFSESSQSLPSRSPSPDVLPPGAQQPFRFRVESPPPDVVDTFRGKRKLSRVSAKSAVSTISVNKRSVRTNKPVLEAVQDLSGLSNVSVSYVSDGKRPPTSPFKNPTPKRRRTLVQVEVQKTAEERVNDASVSVQETHQRFQSAIGKRKDARYESVSNAADPDILSRRHILRPRNPTPSQRTRQEMEDELLDVAAEFVSSSPRLEAIKEHLTVPTTAEFEMMQARAVASEVAAFSEKVAHGMKDAGRKRSVTTQDFLDEAMKIMSFIRNKGRPNSGLNSVMEDNSERTPDDKDELSWEGPPAPLSLERPPTREGRRSGWRSREGGELDPHVLSHLQQYQERDDDDFMGSSLRSSRYDHGVTQPGGSIETLESSAPGLHIIDRSPQLQSPPRSRSNSDRTRDGQGSTGTDQHTYSSRTSSESSLGRTTASRKSASENVATLAPDAVAHLIPEQIAGMTFDKEKNIWVKNKSPRKVQPTVEEPSLLSQSENDPFDNIPDLTVDEAEETKHLFCKSQLRPSLGHTEDHSALMSDWAGKAASSAHGQDVYSASSSSPISKPSHHASTVQDSDSTTRATSWSHTKRGVESGCVEEAPCTPIQAFDGVEIEHEIKIHEGRIAENHIHDFRDITISISSPILPRMYKGLSPVSETPETAIRDFASQQPRTKSGPCREQKPGQMSVSVRVAGTVTKEKARSTLAPISSSSPSKGDVTFYMSELSEFTLHQADERTHPTRVIAKRNQPQAIEDRFADGNHHLVKALQDVEPDEPFWEELRQLDLYGKELTSLNLLDLFCERLEKLNISNNKICQLIGTPSTIRSLTVRDNLMTSLTSWGHLTNLQYLDVSGNDIDSLEGFACLMHLRELRADNNRIAHLAGVECLDGLLTLSVKNNRLTRVDFDGYELNRLQSLRLEGNGLTEVQCLHQLPALTDLHLDDNELQHFPQDDTPCQQLRLLSLRRNPLTSIELAYFSPRLCSLNLESNRLKSTSGISHLKHLRNLSLGSQVLEDGTLDLGPLLGTKLPELHALSLCETHIPTLSLPIGWTSLRHLNLACCGLQTLPDTFGLSVPNLRYLNLDFNAIRDLRPLLNISELSTLLAAGNRLSRLRKSAAVLAKLGNLESLDLRDNPFTVGFYAKGTEHRLVTTEQVPSDADGANERVEEEEDDAFKLPAQEPLVDQTYFSRLDDGTRLRRRVYEMLIASSCKVVSSLDGKPFCKRDALVKDEIWERLVQLGVVKKSERGGLAVEGN</sequence>
<dbReference type="EMBL" id="CP042195">
    <property type="protein sequence ID" value="QDS74619.1"/>
    <property type="molecule type" value="Genomic_DNA"/>
</dbReference>
<feature type="compositionally biased region" description="Basic and acidic residues" evidence="3">
    <location>
        <begin position="323"/>
        <end position="342"/>
    </location>
</feature>
<dbReference type="InterPro" id="IPR003591">
    <property type="entry name" value="Leu-rich_rpt_typical-subtyp"/>
</dbReference>
<feature type="region of interest" description="Disordered" evidence="3">
    <location>
        <begin position="816"/>
        <end position="982"/>
    </location>
</feature>
<feature type="compositionally biased region" description="Low complexity" evidence="3">
    <location>
        <begin position="1094"/>
        <end position="1109"/>
    </location>
</feature>
<dbReference type="OrthoDB" id="7451790at2759"/>
<feature type="region of interest" description="Disordered" evidence="3">
    <location>
        <begin position="311"/>
        <end position="355"/>
    </location>
</feature>
<dbReference type="InterPro" id="IPR001611">
    <property type="entry name" value="Leu-rich_rpt"/>
</dbReference>
<keyword evidence="5" id="KW-1185">Reference proteome</keyword>
<dbReference type="Gene3D" id="3.80.10.10">
    <property type="entry name" value="Ribonuclease Inhibitor"/>
    <property type="match status" value="2"/>
</dbReference>
<feature type="compositionally biased region" description="Polar residues" evidence="3">
    <location>
        <begin position="80"/>
        <end position="98"/>
    </location>
</feature>
<feature type="compositionally biased region" description="Polar residues" evidence="3">
    <location>
        <begin position="258"/>
        <end position="274"/>
    </location>
</feature>
<dbReference type="Proteomes" id="UP000316270">
    <property type="component" value="Chromosome 11"/>
</dbReference>
<dbReference type="STRING" id="50376.A0A517LG79"/>
<feature type="compositionally biased region" description="Polar residues" evidence="3">
    <location>
        <begin position="949"/>
        <end position="958"/>
    </location>
</feature>
<feature type="region of interest" description="Disordered" evidence="3">
    <location>
        <begin position="479"/>
        <end position="509"/>
    </location>
</feature>
<dbReference type="InterPro" id="IPR052574">
    <property type="entry name" value="CDIRP"/>
</dbReference>
<feature type="compositionally biased region" description="Low complexity" evidence="3">
    <location>
        <begin position="959"/>
        <end position="974"/>
    </location>
</feature>
<keyword evidence="1" id="KW-0433">Leucine-rich repeat</keyword>
<dbReference type="GO" id="GO:0031028">
    <property type="term" value="P:septation initiation signaling"/>
    <property type="evidence" value="ECO:0007669"/>
    <property type="project" value="TreeGrafter"/>
</dbReference>
<dbReference type="GO" id="GO:1902412">
    <property type="term" value="P:regulation of mitotic cytokinesis"/>
    <property type="evidence" value="ECO:0007669"/>
    <property type="project" value="TreeGrafter"/>
</dbReference>
<feature type="compositionally biased region" description="Acidic residues" evidence="3">
    <location>
        <begin position="1"/>
        <end position="10"/>
    </location>
</feature>
<dbReference type="InterPro" id="IPR032675">
    <property type="entry name" value="LRR_dom_sf"/>
</dbReference>
<name>A0A517LG79_9PEZI</name>
<feature type="region of interest" description="Disordered" evidence="3">
    <location>
        <begin position="1019"/>
        <end position="1041"/>
    </location>
</feature>
<feature type="compositionally biased region" description="Pro residues" evidence="3">
    <location>
        <begin position="417"/>
        <end position="426"/>
    </location>
</feature>
<feature type="region of interest" description="Disordered" evidence="3">
    <location>
        <begin position="1"/>
        <end position="116"/>
    </location>
</feature>
<feature type="compositionally biased region" description="Basic residues" evidence="3">
    <location>
        <begin position="222"/>
        <end position="232"/>
    </location>
</feature>
<feature type="compositionally biased region" description="Polar residues" evidence="3">
    <location>
        <begin position="1110"/>
        <end position="1124"/>
    </location>
</feature>
<gene>
    <name evidence="4" type="ORF">FKW77_008848</name>
</gene>
<evidence type="ECO:0000313" key="5">
    <source>
        <dbReference type="Proteomes" id="UP000316270"/>
    </source>
</evidence>
<evidence type="ECO:0000313" key="4">
    <source>
        <dbReference type="EMBL" id="QDS74619.1"/>
    </source>
</evidence>
<keyword evidence="2" id="KW-0677">Repeat</keyword>
<feature type="compositionally biased region" description="Basic and acidic residues" evidence="3">
    <location>
        <begin position="200"/>
        <end position="221"/>
    </location>
</feature>
<feature type="compositionally biased region" description="Polar residues" evidence="3">
    <location>
        <begin position="479"/>
        <end position="498"/>
    </location>
</feature>
<feature type="compositionally biased region" description="Basic and acidic residues" evidence="3">
    <location>
        <begin position="856"/>
        <end position="878"/>
    </location>
</feature>
<dbReference type="GO" id="GO:0035591">
    <property type="term" value="F:signaling adaptor activity"/>
    <property type="evidence" value="ECO:0007669"/>
    <property type="project" value="TreeGrafter"/>
</dbReference>
<feature type="compositionally biased region" description="Low complexity" evidence="3">
    <location>
        <begin position="929"/>
        <end position="940"/>
    </location>
</feature>
<feature type="region of interest" description="Disordered" evidence="3">
    <location>
        <begin position="130"/>
        <end position="274"/>
    </location>
</feature>
<protein>
    <submittedName>
        <fullName evidence="4">Uncharacterized protein</fullName>
    </submittedName>
</protein>
<evidence type="ECO:0000256" key="1">
    <source>
        <dbReference type="ARBA" id="ARBA00022614"/>
    </source>
</evidence>
<feature type="region of interest" description="Disordered" evidence="3">
    <location>
        <begin position="368"/>
        <end position="456"/>
    </location>
</feature>
<dbReference type="PANTHER" id="PTHR47566">
    <property type="match status" value="1"/>
</dbReference>
<feature type="region of interest" description="Disordered" evidence="3">
    <location>
        <begin position="1203"/>
        <end position="1224"/>
    </location>
</feature>